<reference evidence="1 2" key="1">
    <citation type="journal article" date="2021" name="Elife">
        <title>Chloroplast acquisition without the gene transfer in kleptoplastic sea slugs, Plakobranchus ocellatus.</title>
        <authorList>
            <person name="Maeda T."/>
            <person name="Takahashi S."/>
            <person name="Yoshida T."/>
            <person name="Shimamura S."/>
            <person name="Takaki Y."/>
            <person name="Nagai Y."/>
            <person name="Toyoda A."/>
            <person name="Suzuki Y."/>
            <person name="Arimoto A."/>
            <person name="Ishii H."/>
            <person name="Satoh N."/>
            <person name="Nishiyama T."/>
            <person name="Hasebe M."/>
            <person name="Maruyama T."/>
            <person name="Minagawa J."/>
            <person name="Obokata J."/>
            <person name="Shigenobu S."/>
        </authorList>
    </citation>
    <scope>NUCLEOTIDE SEQUENCE [LARGE SCALE GENOMIC DNA]</scope>
</reference>
<dbReference type="Proteomes" id="UP000762676">
    <property type="component" value="Unassembled WGS sequence"/>
</dbReference>
<proteinExistence type="predicted"/>
<organism evidence="1 2">
    <name type="scientific">Elysia marginata</name>
    <dbReference type="NCBI Taxonomy" id="1093978"/>
    <lineage>
        <taxon>Eukaryota</taxon>
        <taxon>Metazoa</taxon>
        <taxon>Spiralia</taxon>
        <taxon>Lophotrochozoa</taxon>
        <taxon>Mollusca</taxon>
        <taxon>Gastropoda</taxon>
        <taxon>Heterobranchia</taxon>
        <taxon>Euthyneura</taxon>
        <taxon>Panpulmonata</taxon>
        <taxon>Sacoglossa</taxon>
        <taxon>Placobranchoidea</taxon>
        <taxon>Plakobranchidae</taxon>
        <taxon>Elysia</taxon>
    </lineage>
</organism>
<accession>A0AAV4EC42</accession>
<dbReference type="InterPro" id="IPR010695">
    <property type="entry name" value="FAIM1"/>
</dbReference>
<gene>
    <name evidence="1" type="ORF">ElyMa_003476200</name>
</gene>
<dbReference type="Pfam" id="PF06905">
    <property type="entry name" value="FAIM1"/>
    <property type="match status" value="1"/>
</dbReference>
<dbReference type="Gene3D" id="2.40.128.180">
    <property type="match status" value="1"/>
</dbReference>
<sequence>MPNADRVHRRGVQCPALIRSPDEGFNVQTLIRSTDEVVTTANDHRLKVGAAPEGKEPTITASWKVTINGKKVSISFSRDNMNVYLDGQPVECVAYITDNGYDLDLIFNVGENKGHIYSDVEGTEMTNYLFFDEQLVGQDKQTNLKSGHRPETF</sequence>
<dbReference type="InterPro" id="IPR038513">
    <property type="entry name" value="FAIM1_dom_sf"/>
</dbReference>
<keyword evidence="2" id="KW-1185">Reference proteome</keyword>
<dbReference type="GO" id="GO:0043066">
    <property type="term" value="P:negative regulation of apoptotic process"/>
    <property type="evidence" value="ECO:0007669"/>
    <property type="project" value="InterPro"/>
</dbReference>
<dbReference type="EMBL" id="BMAT01007133">
    <property type="protein sequence ID" value="GFR58224.1"/>
    <property type="molecule type" value="Genomic_DNA"/>
</dbReference>
<name>A0AAV4EC42_9GAST</name>
<evidence type="ECO:0000313" key="2">
    <source>
        <dbReference type="Proteomes" id="UP000762676"/>
    </source>
</evidence>
<evidence type="ECO:0000313" key="1">
    <source>
        <dbReference type="EMBL" id="GFR58224.1"/>
    </source>
</evidence>
<protein>
    <submittedName>
        <fullName evidence="1">Uncharacterized protein</fullName>
    </submittedName>
</protein>
<comment type="caution">
    <text evidence="1">The sequence shown here is derived from an EMBL/GenBank/DDBJ whole genome shotgun (WGS) entry which is preliminary data.</text>
</comment>
<dbReference type="AlphaFoldDB" id="A0AAV4EC42"/>